<evidence type="ECO:0008006" key="4">
    <source>
        <dbReference type="Google" id="ProtNLM"/>
    </source>
</evidence>
<dbReference type="EMBL" id="MORL01000011">
    <property type="protein sequence ID" value="OIN57533.1"/>
    <property type="molecule type" value="Genomic_DNA"/>
</dbReference>
<sequence length="207" mass="23648">MAHLLTFLRRSLLFLLAFGVALYACIYFSFRTDFPVISAKTPAVFTQPAWQFAFYGHIFGGILALTTGPFQFLRRLRKRNLRLHRQLGMVYVGAILLAAPCALYAALYANEGWIARIGFAGLAIAWFITTLRAYTTIRAKNVLAHKRWMVRSYACTAAAITLRLWLPLEMAGFHLSFATAYQTVAWLCWVPNLLFAEWLIARRKFEL</sequence>
<name>A0A1S2VFM8_9BACT</name>
<comment type="caution">
    <text evidence="2">The sequence shown here is derived from an EMBL/GenBank/DDBJ whole genome shotgun (WGS) entry which is preliminary data.</text>
</comment>
<feature type="transmembrane region" description="Helical" evidence="1">
    <location>
        <begin position="12"/>
        <end position="30"/>
    </location>
</feature>
<evidence type="ECO:0000256" key="1">
    <source>
        <dbReference type="SAM" id="Phobius"/>
    </source>
</evidence>
<feature type="transmembrane region" description="Helical" evidence="1">
    <location>
        <begin position="50"/>
        <end position="68"/>
    </location>
</feature>
<evidence type="ECO:0000313" key="3">
    <source>
        <dbReference type="Proteomes" id="UP000181790"/>
    </source>
</evidence>
<keyword evidence="1" id="KW-1133">Transmembrane helix</keyword>
<feature type="transmembrane region" description="Helical" evidence="1">
    <location>
        <begin position="178"/>
        <end position="201"/>
    </location>
</feature>
<dbReference type="OrthoDB" id="195502at2"/>
<organism evidence="2 3">
    <name type="scientific">Arsenicibacter rosenii</name>
    <dbReference type="NCBI Taxonomy" id="1750698"/>
    <lineage>
        <taxon>Bacteria</taxon>
        <taxon>Pseudomonadati</taxon>
        <taxon>Bacteroidota</taxon>
        <taxon>Cytophagia</taxon>
        <taxon>Cytophagales</taxon>
        <taxon>Spirosomataceae</taxon>
        <taxon>Arsenicibacter</taxon>
    </lineage>
</organism>
<accession>A0A1S2VFM8</accession>
<feature type="transmembrane region" description="Helical" evidence="1">
    <location>
        <begin position="113"/>
        <end position="136"/>
    </location>
</feature>
<keyword evidence="1" id="KW-0472">Membrane</keyword>
<protein>
    <recommendedName>
        <fullName evidence="4">DUF2306 domain-containing protein</fullName>
    </recommendedName>
</protein>
<gene>
    <name evidence="2" type="ORF">BLX24_18760</name>
</gene>
<keyword evidence="3" id="KW-1185">Reference proteome</keyword>
<dbReference type="InterPro" id="IPR018750">
    <property type="entry name" value="DUF2306_membrane"/>
</dbReference>
<feature type="transmembrane region" description="Helical" evidence="1">
    <location>
        <begin position="89"/>
        <end position="107"/>
    </location>
</feature>
<dbReference type="AlphaFoldDB" id="A0A1S2VFM8"/>
<proteinExistence type="predicted"/>
<reference evidence="2 3" key="1">
    <citation type="submission" date="2016-10" db="EMBL/GenBank/DDBJ databases">
        <title>Arsenicibacter rosenii gen. nov., sp. nov., an efficient arsenic-methylating bacterium isolated from an arsenic-contaminated paddy soil.</title>
        <authorList>
            <person name="Huang K."/>
        </authorList>
    </citation>
    <scope>NUCLEOTIDE SEQUENCE [LARGE SCALE GENOMIC DNA]</scope>
    <source>
        <strain evidence="2 3">SM-1</strain>
    </source>
</reference>
<evidence type="ECO:0000313" key="2">
    <source>
        <dbReference type="EMBL" id="OIN57533.1"/>
    </source>
</evidence>
<dbReference type="RefSeq" id="WP_071504735.1">
    <property type="nucleotide sequence ID" value="NZ_MORL01000011.1"/>
</dbReference>
<dbReference type="Pfam" id="PF10067">
    <property type="entry name" value="DUF2306"/>
    <property type="match status" value="1"/>
</dbReference>
<feature type="transmembrane region" description="Helical" evidence="1">
    <location>
        <begin position="148"/>
        <end position="166"/>
    </location>
</feature>
<dbReference type="Proteomes" id="UP000181790">
    <property type="component" value="Unassembled WGS sequence"/>
</dbReference>
<keyword evidence="1" id="KW-0812">Transmembrane</keyword>